<accession>A0A7X0XFS0</accession>
<proteinExistence type="predicted"/>
<evidence type="ECO:0000313" key="1">
    <source>
        <dbReference type="EMBL" id="MBC1493319.1"/>
    </source>
</evidence>
<protein>
    <submittedName>
        <fullName evidence="1">Uncharacterized protein</fullName>
    </submittedName>
</protein>
<dbReference type="EMBL" id="JAASTX010000031">
    <property type="protein sequence ID" value="MBC1493319.1"/>
    <property type="molecule type" value="Genomic_DNA"/>
</dbReference>
<dbReference type="RefSeq" id="WP_185418315.1">
    <property type="nucleotide sequence ID" value="NZ_JAASTX010000031.1"/>
</dbReference>
<gene>
    <name evidence="1" type="ORF">HCI99_15980</name>
</gene>
<dbReference type="Proteomes" id="UP000533953">
    <property type="component" value="Unassembled WGS sequence"/>
</dbReference>
<name>A0A7X0XFS0_9LIST</name>
<comment type="caution">
    <text evidence="1">The sequence shown here is derived from an EMBL/GenBank/DDBJ whole genome shotgun (WGS) entry which is preliminary data.</text>
</comment>
<sequence>MLLNATIISFNPDIEEEIIVKINEIEATCFIGYCPIKISLGESYPVEISLFVIDSLDVKPQSDGEKITELVKLENARYSLKGFLSPDGNLNVGFDIKDEIFEDYQFLFGQYVELEKETDSIVEKLRTLESDLDAADEFIANEIGREYYSFFENKLSCINLKRREIDRYDIYYLSPTGDVAMISEDRKLPNAFVVVYNFSFILKQFKEVIYPELIAYNLSPNQLELLKRIYLKK</sequence>
<dbReference type="AlphaFoldDB" id="A0A7X0XFS0"/>
<evidence type="ECO:0000313" key="2">
    <source>
        <dbReference type="Proteomes" id="UP000533953"/>
    </source>
</evidence>
<organism evidence="1 2">
    <name type="scientific">Listeria booriae</name>
    <dbReference type="NCBI Taxonomy" id="1552123"/>
    <lineage>
        <taxon>Bacteria</taxon>
        <taxon>Bacillati</taxon>
        <taxon>Bacillota</taxon>
        <taxon>Bacilli</taxon>
        <taxon>Bacillales</taxon>
        <taxon>Listeriaceae</taxon>
        <taxon>Listeria</taxon>
    </lineage>
</organism>
<reference evidence="1 2" key="1">
    <citation type="submission" date="2020-03" db="EMBL/GenBank/DDBJ databases">
        <title>Soil Listeria distribution.</title>
        <authorList>
            <person name="Liao J."/>
            <person name="Wiedmann M."/>
        </authorList>
    </citation>
    <scope>NUCLEOTIDE SEQUENCE [LARGE SCALE GENOMIC DNA]</scope>
    <source>
        <strain evidence="1 2">FSL L7-1547</strain>
    </source>
</reference>